<dbReference type="InterPro" id="IPR011856">
    <property type="entry name" value="tRNA_endonuc-like_dom_sf"/>
</dbReference>
<evidence type="ECO:0000313" key="3">
    <source>
        <dbReference type="EMBL" id="QIM09921.1"/>
    </source>
</evidence>
<dbReference type="InterPro" id="IPR011335">
    <property type="entry name" value="Restrct_endonuc-II-like"/>
</dbReference>
<dbReference type="AlphaFoldDB" id="A0A6G8F1I4"/>
<dbReference type="CDD" id="cd20736">
    <property type="entry name" value="PoNe_Nuclease"/>
    <property type="match status" value="1"/>
</dbReference>
<dbReference type="HAMAP" id="MF_00048">
    <property type="entry name" value="UPF0102"/>
    <property type="match status" value="1"/>
</dbReference>
<dbReference type="PANTHER" id="PTHR34039:SF1">
    <property type="entry name" value="UPF0102 PROTEIN YRAN"/>
    <property type="match status" value="1"/>
</dbReference>
<evidence type="ECO:0000256" key="1">
    <source>
        <dbReference type="ARBA" id="ARBA00006738"/>
    </source>
</evidence>
<comment type="similarity">
    <text evidence="1 2">Belongs to the UPF0102 family.</text>
</comment>
<dbReference type="SUPFAM" id="SSF52980">
    <property type="entry name" value="Restriction endonuclease-like"/>
    <property type="match status" value="1"/>
</dbReference>
<proteinExistence type="inferred from homology"/>
<dbReference type="GO" id="GO:0003676">
    <property type="term" value="F:nucleic acid binding"/>
    <property type="evidence" value="ECO:0007669"/>
    <property type="project" value="InterPro"/>
</dbReference>
<dbReference type="PANTHER" id="PTHR34039">
    <property type="entry name" value="UPF0102 PROTEIN YRAN"/>
    <property type="match status" value="1"/>
</dbReference>
<gene>
    <name evidence="3" type="ORF">Prevot485_0200</name>
</gene>
<protein>
    <recommendedName>
        <fullName evidence="2">UPF0102 protein Prevot485_0200</fullName>
    </recommendedName>
</protein>
<dbReference type="Gene3D" id="3.40.1350.10">
    <property type="match status" value="1"/>
</dbReference>
<sequence length="145" mass="16822">MAAHNDLGRRGEDVAEEYLIKKGWYIRHRDWRSGHRDIDIVAIDEDMTTLLVVEVKTRTTAVMGEPDKAIDTEKRNNIIIATADYVRLFRLDHLAVRYDTISVTGTPDGGFTIEHKEDAFDVTSRYQFADRQRKSAYYNKRPGCW</sequence>
<organism evidence="3">
    <name type="scientific">uncultured Prevotella sp</name>
    <dbReference type="NCBI Taxonomy" id="159272"/>
    <lineage>
        <taxon>Bacteria</taxon>
        <taxon>Pseudomonadati</taxon>
        <taxon>Bacteroidota</taxon>
        <taxon>Bacteroidia</taxon>
        <taxon>Bacteroidales</taxon>
        <taxon>Prevotellaceae</taxon>
        <taxon>Prevotella</taxon>
        <taxon>environmental samples</taxon>
    </lineage>
</organism>
<dbReference type="EMBL" id="MN990733">
    <property type="protein sequence ID" value="QIM09921.1"/>
    <property type="molecule type" value="Genomic_DNA"/>
</dbReference>
<name>A0A6G8F1I4_9BACT</name>
<dbReference type="InterPro" id="IPR003509">
    <property type="entry name" value="UPF0102_YraN-like"/>
</dbReference>
<evidence type="ECO:0000256" key="2">
    <source>
        <dbReference type="HAMAP-Rule" id="MF_00048"/>
    </source>
</evidence>
<accession>A0A6G8F1I4</accession>
<reference evidence="3" key="1">
    <citation type="journal article" date="2020" name="J. ISSAAS">
        <title>Lactobacilli and other gastrointestinal microbiota of Peromyscus leucopus, reservoir host for agents of Lyme disease and other zoonoses in North America.</title>
        <authorList>
            <person name="Milovic A."/>
            <person name="Bassam K."/>
            <person name="Shao H."/>
            <person name="Chatzistamou I."/>
            <person name="Tufts D.M."/>
            <person name="Diuk-Wasser M."/>
            <person name="Barbour A.G."/>
        </authorList>
    </citation>
    <scope>NUCLEOTIDE SEQUENCE</scope>
    <source>
        <strain evidence="3">LL70</strain>
    </source>
</reference>
<dbReference type="Pfam" id="PF02021">
    <property type="entry name" value="UPF0102"/>
    <property type="match status" value="1"/>
</dbReference>